<dbReference type="InterPro" id="IPR012944">
    <property type="entry name" value="SusD_RagB_dom"/>
</dbReference>
<evidence type="ECO:0000259" key="7">
    <source>
        <dbReference type="Pfam" id="PF07980"/>
    </source>
</evidence>
<evidence type="ECO:0000256" key="1">
    <source>
        <dbReference type="ARBA" id="ARBA00004442"/>
    </source>
</evidence>
<comment type="similarity">
    <text evidence="2">Belongs to the SusD family.</text>
</comment>
<evidence type="ECO:0000256" key="2">
    <source>
        <dbReference type="ARBA" id="ARBA00006275"/>
    </source>
</evidence>
<protein>
    <submittedName>
        <fullName evidence="9">RagB/SusD family nutrient uptake outer membrane protein</fullName>
    </submittedName>
</protein>
<dbReference type="EMBL" id="JBDJNQ010000002">
    <property type="protein sequence ID" value="MEN5376775.1"/>
    <property type="molecule type" value="Genomic_DNA"/>
</dbReference>
<evidence type="ECO:0000259" key="8">
    <source>
        <dbReference type="Pfam" id="PF14322"/>
    </source>
</evidence>
<dbReference type="Pfam" id="PF07980">
    <property type="entry name" value="SusD_RagB"/>
    <property type="match status" value="1"/>
</dbReference>
<dbReference type="Proteomes" id="UP001409291">
    <property type="component" value="Unassembled WGS sequence"/>
</dbReference>
<dbReference type="PROSITE" id="PS51257">
    <property type="entry name" value="PROKAR_LIPOPROTEIN"/>
    <property type="match status" value="1"/>
</dbReference>
<dbReference type="Pfam" id="PF14322">
    <property type="entry name" value="SusD-like_3"/>
    <property type="match status" value="1"/>
</dbReference>
<dbReference type="InterPro" id="IPR011990">
    <property type="entry name" value="TPR-like_helical_dom_sf"/>
</dbReference>
<organism evidence="9 10">
    <name type="scientific">Sphingobacterium kitahiroshimense</name>
    <dbReference type="NCBI Taxonomy" id="470446"/>
    <lineage>
        <taxon>Bacteria</taxon>
        <taxon>Pseudomonadati</taxon>
        <taxon>Bacteroidota</taxon>
        <taxon>Sphingobacteriia</taxon>
        <taxon>Sphingobacteriales</taxon>
        <taxon>Sphingobacteriaceae</taxon>
        <taxon>Sphingobacterium</taxon>
    </lineage>
</organism>
<keyword evidence="5" id="KW-0998">Cell outer membrane</keyword>
<feature type="domain" description="RagB/SusD" evidence="7">
    <location>
        <begin position="295"/>
        <end position="620"/>
    </location>
</feature>
<keyword evidence="4" id="KW-0472">Membrane</keyword>
<evidence type="ECO:0000256" key="5">
    <source>
        <dbReference type="ARBA" id="ARBA00023237"/>
    </source>
</evidence>
<sequence length="620" mass="70369">MKMKYSKKIAYVAFAAMALFSSCSKEVLDRNQLTQLEDENSWGNELGLRLYANGFYQNYFVGYNSAWGTDYAPVTGYTFSDDLTNRNVQTNFENAVPASRVGSGSTITAMEAPSMLTQYSGPTWNFAWVRKANIFINRIDTKTKPNITTEAYNHWTAVARFFRGFEYSRLVEVFGDVPYFDRELADNDIQLMYKDRDKRGEVMDKVYEDFKYALENMRINDGKQYLNRYIAASFISRLMLFEGSFQYYHNLDKNRAKKYLELAQQASEIVINSNAYSFTSDFKSLFSSDDLSANKEVIMYRAYDNGKSVTHSVGSYSNGTEGQNSAANLVLMKSFICNDGKPWQNSTATNASSFKIKDLAVSRDPRFEASFYEKPLSSSATLLYAFKFASREALTYLGKTYPAAWASNTNITDAPVIRLAEVVLNWVETKQILAEGFGGAAVTQSDLDKSVNAIRNRPIDAIATSKGVKKTAPLILGAIAVDPSRDGDVSPLMWEIRRERRMEFVYEGFRLLDIKRWKKLNYMDYSKNQDYFLGPWLDVKTDLPSLLNKSNEGKLKVVNATGATITYNGSNDDQLVGFYMVENAQHREPFTDRSYMAPVGQAQVNEYKDRGYTLTQTAGW</sequence>
<evidence type="ECO:0000313" key="10">
    <source>
        <dbReference type="Proteomes" id="UP001409291"/>
    </source>
</evidence>
<dbReference type="Gene3D" id="1.25.40.390">
    <property type="match status" value="1"/>
</dbReference>
<feature type="domain" description="SusD-like N-terminal" evidence="8">
    <location>
        <begin position="122"/>
        <end position="240"/>
    </location>
</feature>
<accession>A0ABV0BPS6</accession>
<evidence type="ECO:0000313" key="9">
    <source>
        <dbReference type="EMBL" id="MEN5376775.1"/>
    </source>
</evidence>
<dbReference type="RefSeq" id="WP_243655988.1">
    <property type="nucleotide sequence ID" value="NZ_JBDJNQ010000002.1"/>
</dbReference>
<dbReference type="SUPFAM" id="SSF48452">
    <property type="entry name" value="TPR-like"/>
    <property type="match status" value="1"/>
</dbReference>
<dbReference type="InterPro" id="IPR033985">
    <property type="entry name" value="SusD-like_N"/>
</dbReference>
<evidence type="ECO:0000256" key="4">
    <source>
        <dbReference type="ARBA" id="ARBA00023136"/>
    </source>
</evidence>
<keyword evidence="3 6" id="KW-0732">Signal</keyword>
<reference evidence="9 10" key="1">
    <citation type="submission" date="2024-04" db="EMBL/GenBank/DDBJ databases">
        <title>WGS of bacteria from Torrens River.</title>
        <authorList>
            <person name="Wyrsch E.R."/>
            <person name="Drigo B."/>
        </authorList>
    </citation>
    <scope>NUCLEOTIDE SEQUENCE [LARGE SCALE GENOMIC DNA]</scope>
    <source>
        <strain evidence="9 10">TWI391</strain>
    </source>
</reference>
<proteinExistence type="inferred from homology"/>
<keyword evidence="10" id="KW-1185">Reference proteome</keyword>
<evidence type="ECO:0000256" key="6">
    <source>
        <dbReference type="SAM" id="SignalP"/>
    </source>
</evidence>
<comment type="subcellular location">
    <subcellularLocation>
        <location evidence="1">Cell outer membrane</location>
    </subcellularLocation>
</comment>
<comment type="caution">
    <text evidence="9">The sequence shown here is derived from an EMBL/GenBank/DDBJ whole genome shotgun (WGS) entry which is preliminary data.</text>
</comment>
<gene>
    <name evidence="9" type="ORF">ABE541_05820</name>
</gene>
<evidence type="ECO:0000256" key="3">
    <source>
        <dbReference type="ARBA" id="ARBA00022729"/>
    </source>
</evidence>
<feature type="signal peptide" evidence="6">
    <location>
        <begin position="1"/>
        <end position="25"/>
    </location>
</feature>
<name>A0ABV0BPS6_9SPHI</name>
<feature type="chain" id="PRO_5046199116" evidence="6">
    <location>
        <begin position="26"/>
        <end position="620"/>
    </location>
</feature>